<dbReference type="Proteomes" id="UP000001235">
    <property type="component" value="Chromosome"/>
</dbReference>
<dbReference type="InterPro" id="IPR045584">
    <property type="entry name" value="Pilin-like"/>
</dbReference>
<feature type="transmembrane region" description="Helical" evidence="1">
    <location>
        <begin position="12"/>
        <end position="36"/>
    </location>
</feature>
<dbReference type="AlphaFoldDB" id="D9SIZ9"/>
<dbReference type="NCBIfam" id="TIGR02532">
    <property type="entry name" value="IV_pilin_GFxxxE"/>
    <property type="match status" value="1"/>
</dbReference>
<dbReference type="OrthoDB" id="5786415at2"/>
<dbReference type="KEGG" id="gca:Galf_0230"/>
<evidence type="ECO:0000313" key="3">
    <source>
        <dbReference type="Proteomes" id="UP000001235"/>
    </source>
</evidence>
<reference evidence="2 3" key="1">
    <citation type="submission" date="2010-08" db="EMBL/GenBank/DDBJ databases">
        <title>Complete sequence of Gallionella capsiferriformans ES-2.</title>
        <authorList>
            <consortium name="US DOE Joint Genome Institute"/>
            <person name="Lucas S."/>
            <person name="Copeland A."/>
            <person name="Lapidus A."/>
            <person name="Cheng J.-F."/>
            <person name="Bruce D."/>
            <person name="Goodwin L."/>
            <person name="Pitluck S."/>
            <person name="Chertkov O."/>
            <person name="Davenport K.W."/>
            <person name="Detter J.C."/>
            <person name="Han C."/>
            <person name="Tapia R."/>
            <person name="Land M."/>
            <person name="Hauser L."/>
            <person name="Chang Y.-J."/>
            <person name="Jeffries C."/>
            <person name="Kyrpides N."/>
            <person name="Ivanova N."/>
            <person name="Mikhailova N."/>
            <person name="Shelobolina E.S."/>
            <person name="Picardal F."/>
            <person name="Roden E."/>
            <person name="Emerson D."/>
            <person name="Woyke T."/>
        </authorList>
    </citation>
    <scope>NUCLEOTIDE SEQUENCE [LARGE SCALE GENOMIC DNA]</scope>
    <source>
        <strain evidence="2 3">ES-2</strain>
    </source>
</reference>
<dbReference type="STRING" id="395494.Galf_0230"/>
<dbReference type="eggNOG" id="COG4970">
    <property type="taxonomic scope" value="Bacteria"/>
</dbReference>
<dbReference type="PROSITE" id="PS00409">
    <property type="entry name" value="PROKAR_NTER_METHYL"/>
    <property type="match status" value="1"/>
</dbReference>
<dbReference type="SUPFAM" id="SSF54523">
    <property type="entry name" value="Pili subunits"/>
    <property type="match status" value="1"/>
</dbReference>
<name>D9SIZ9_GALCS</name>
<dbReference type="HOGENOM" id="CLU_137843_1_0_4"/>
<evidence type="ECO:0000256" key="1">
    <source>
        <dbReference type="SAM" id="Phobius"/>
    </source>
</evidence>
<proteinExistence type="predicted"/>
<evidence type="ECO:0000313" key="2">
    <source>
        <dbReference type="EMBL" id="ADL54275.1"/>
    </source>
</evidence>
<dbReference type="InterPro" id="IPR012902">
    <property type="entry name" value="N_methyl_site"/>
</dbReference>
<accession>D9SIZ9</accession>
<protein>
    <submittedName>
        <fullName evidence="2">General secretion pathway protein H</fullName>
    </submittedName>
</protein>
<sequence length="158" mass="16255">MSIAKPKLSKGFTLVELVMVMVLIGILAAVAVPRFFGTSVFQSRGFADQLKATLSYAQKVAAAQNHFVCVAFATDSVTLSYDAVAPGTAHTVATCPGGNMSSPDGKSPYVLTAPGGVVLSGATSFYFDTLGRPSAAQSIAVSGYATPVIVEAETGYVH</sequence>
<organism evidence="2 3">
    <name type="scientific">Gallionella capsiferriformans (strain ES-2)</name>
    <name type="common">Gallionella ferruginea capsiferriformans (strain ES-2)</name>
    <dbReference type="NCBI Taxonomy" id="395494"/>
    <lineage>
        <taxon>Bacteria</taxon>
        <taxon>Pseudomonadati</taxon>
        <taxon>Pseudomonadota</taxon>
        <taxon>Betaproteobacteria</taxon>
        <taxon>Nitrosomonadales</taxon>
        <taxon>Gallionellaceae</taxon>
        <taxon>Gallionella</taxon>
    </lineage>
</organism>
<dbReference type="Pfam" id="PF07963">
    <property type="entry name" value="N_methyl"/>
    <property type="match status" value="1"/>
</dbReference>
<dbReference type="Gene3D" id="3.30.700.10">
    <property type="entry name" value="Glycoprotein, Type 4 Pilin"/>
    <property type="match status" value="1"/>
</dbReference>
<keyword evidence="1" id="KW-1133">Transmembrane helix</keyword>
<dbReference type="RefSeq" id="WP_013292218.1">
    <property type="nucleotide sequence ID" value="NC_014394.1"/>
</dbReference>
<keyword evidence="1" id="KW-0472">Membrane</keyword>
<dbReference type="EMBL" id="CP002159">
    <property type="protein sequence ID" value="ADL54275.1"/>
    <property type="molecule type" value="Genomic_DNA"/>
</dbReference>
<keyword evidence="1" id="KW-0812">Transmembrane</keyword>
<keyword evidence="3" id="KW-1185">Reference proteome</keyword>
<gene>
    <name evidence="2" type="ordered locus">Galf_0230</name>
</gene>